<comment type="caution">
    <text evidence="2">The sequence shown here is derived from an EMBL/GenBank/DDBJ whole genome shotgun (WGS) entry which is preliminary data.</text>
</comment>
<dbReference type="EMBL" id="DWWC01000291">
    <property type="protein sequence ID" value="HJC70732.1"/>
    <property type="molecule type" value="Genomic_DNA"/>
</dbReference>
<evidence type="ECO:0000259" key="1">
    <source>
        <dbReference type="Pfam" id="PF22640"/>
    </source>
</evidence>
<reference evidence="2" key="2">
    <citation type="submission" date="2021-04" db="EMBL/GenBank/DDBJ databases">
        <authorList>
            <person name="Gilroy R."/>
        </authorList>
    </citation>
    <scope>NUCLEOTIDE SEQUENCE</scope>
    <source>
        <strain evidence="2">CHK130-7132</strain>
    </source>
</reference>
<feature type="non-terminal residue" evidence="2">
    <location>
        <position position="1"/>
    </location>
</feature>
<dbReference type="Gene3D" id="3.90.550.10">
    <property type="entry name" value="Spore Coat Polysaccharide Biosynthesis Protein SpsA, Chain A"/>
    <property type="match status" value="1"/>
</dbReference>
<feature type="domain" description="MannoseP isomerase/GMP-like beta-helix" evidence="1">
    <location>
        <begin position="41"/>
        <end position="89"/>
    </location>
</feature>
<dbReference type="Proteomes" id="UP000823854">
    <property type="component" value="Unassembled WGS sequence"/>
</dbReference>
<dbReference type="AlphaFoldDB" id="A0A9D2Q0Q3"/>
<dbReference type="InterPro" id="IPR029044">
    <property type="entry name" value="Nucleotide-diphossugar_trans"/>
</dbReference>
<dbReference type="SUPFAM" id="SSF159283">
    <property type="entry name" value="Guanosine diphospho-D-mannose pyrophosphorylase/mannose-6-phosphate isomerase linker domain"/>
    <property type="match status" value="1"/>
</dbReference>
<gene>
    <name evidence="2" type="ORF">H9932_13795</name>
</gene>
<keyword evidence="2" id="KW-0548">Nucleotidyltransferase</keyword>
<dbReference type="GO" id="GO:0016779">
    <property type="term" value="F:nucleotidyltransferase activity"/>
    <property type="evidence" value="ECO:0007669"/>
    <property type="project" value="UniProtKB-KW"/>
</dbReference>
<dbReference type="InterPro" id="IPR054566">
    <property type="entry name" value="ManC/GMP-like_b-helix"/>
</dbReference>
<evidence type="ECO:0000313" key="2">
    <source>
        <dbReference type="EMBL" id="HJC70732.1"/>
    </source>
</evidence>
<keyword evidence="2" id="KW-0808">Transferase</keyword>
<evidence type="ECO:0000313" key="3">
    <source>
        <dbReference type="Proteomes" id="UP000823854"/>
    </source>
</evidence>
<reference evidence="2" key="1">
    <citation type="journal article" date="2021" name="PeerJ">
        <title>Extensive microbial diversity within the chicken gut microbiome revealed by metagenomics and culture.</title>
        <authorList>
            <person name="Gilroy R."/>
            <person name="Ravi A."/>
            <person name="Getino M."/>
            <person name="Pursley I."/>
            <person name="Horton D.L."/>
            <person name="Alikhan N.F."/>
            <person name="Baker D."/>
            <person name="Gharbi K."/>
            <person name="Hall N."/>
            <person name="Watson M."/>
            <person name="Adriaenssens E.M."/>
            <person name="Foster-Nyarko E."/>
            <person name="Jarju S."/>
            <person name="Secka A."/>
            <person name="Antonio M."/>
            <person name="Oren A."/>
            <person name="Chaudhuri R.R."/>
            <person name="La Ragione R."/>
            <person name="Hildebrand F."/>
            <person name="Pallen M.J."/>
        </authorList>
    </citation>
    <scope>NUCLEOTIDE SEQUENCE</scope>
    <source>
        <strain evidence="2">CHK130-7132</strain>
    </source>
</reference>
<protein>
    <submittedName>
        <fullName evidence="2">Mannose-1-phosphate guanylyltransferase</fullName>
    </submittedName>
</protein>
<dbReference type="Pfam" id="PF22640">
    <property type="entry name" value="ManC_GMP_beta-helix"/>
    <property type="match status" value="1"/>
</dbReference>
<name>A0A9D2Q0Q3_9MICO</name>
<proteinExistence type="predicted"/>
<organism evidence="2 3">
    <name type="scientific">Candidatus Brachybacterium intestinipullorum</name>
    <dbReference type="NCBI Taxonomy" id="2838512"/>
    <lineage>
        <taxon>Bacteria</taxon>
        <taxon>Bacillati</taxon>
        <taxon>Actinomycetota</taxon>
        <taxon>Actinomycetes</taxon>
        <taxon>Micrococcales</taxon>
        <taxon>Dermabacteraceae</taxon>
        <taxon>Brachybacterium</taxon>
    </lineage>
</organism>
<accession>A0A9D2Q0Q3</accession>
<sequence length="98" mass="10440">DDVGDFAALARQLRERKGEVRRGEDGTEVHVVGSASVDALSSRATVYGSTNRHIALVGLEGVSIVDTEDALLVLADEKAQALQQLVGRLDEQGLGQLR</sequence>